<gene>
    <name evidence="2" type="ORF">PF008_g11330</name>
</gene>
<dbReference type="AlphaFoldDB" id="A0A6G0RR35"/>
<evidence type="ECO:0000313" key="3">
    <source>
        <dbReference type="Proteomes" id="UP000486351"/>
    </source>
</evidence>
<proteinExistence type="predicted"/>
<name>A0A6G0RR35_9STRA</name>
<protein>
    <submittedName>
        <fullName evidence="2">Uncharacterized protein</fullName>
    </submittedName>
</protein>
<reference evidence="2 3" key="1">
    <citation type="submission" date="2018-09" db="EMBL/GenBank/DDBJ databases">
        <title>Genomic investigation of the strawberry pathogen Phytophthora fragariae indicates pathogenicity is determined by transcriptional variation in three key races.</title>
        <authorList>
            <person name="Adams T.M."/>
            <person name="Armitage A.D."/>
            <person name="Sobczyk M.K."/>
            <person name="Bates H.J."/>
            <person name="Dunwell J.M."/>
            <person name="Nellist C.F."/>
            <person name="Harrison R.J."/>
        </authorList>
    </citation>
    <scope>NUCLEOTIDE SEQUENCE [LARGE SCALE GENOMIC DNA]</scope>
    <source>
        <strain evidence="2 3">NOV-77</strain>
    </source>
</reference>
<comment type="caution">
    <text evidence="2">The sequence shown here is derived from an EMBL/GenBank/DDBJ whole genome shotgun (WGS) entry which is preliminary data.</text>
</comment>
<evidence type="ECO:0000313" key="2">
    <source>
        <dbReference type="EMBL" id="KAE9339945.1"/>
    </source>
</evidence>
<feature type="compositionally biased region" description="Basic residues" evidence="1">
    <location>
        <begin position="117"/>
        <end position="129"/>
    </location>
</feature>
<feature type="compositionally biased region" description="Polar residues" evidence="1">
    <location>
        <begin position="52"/>
        <end position="66"/>
    </location>
</feature>
<dbReference type="EMBL" id="QXFY01000602">
    <property type="protein sequence ID" value="KAE9339945.1"/>
    <property type="molecule type" value="Genomic_DNA"/>
</dbReference>
<evidence type="ECO:0000256" key="1">
    <source>
        <dbReference type="SAM" id="MobiDB-lite"/>
    </source>
</evidence>
<feature type="region of interest" description="Disordered" evidence="1">
    <location>
        <begin position="49"/>
        <end position="82"/>
    </location>
</feature>
<accession>A0A6G0RR35</accession>
<feature type="region of interest" description="Disordered" evidence="1">
    <location>
        <begin position="100"/>
        <end position="135"/>
    </location>
</feature>
<feature type="compositionally biased region" description="Basic residues" evidence="1">
    <location>
        <begin position="69"/>
        <end position="82"/>
    </location>
</feature>
<sequence length="135" mass="14528">MCVIQARTGYAKVKTPEQSCDGACVDVEKMLQQEQVAISEKKCMYADADAESNVTPQTPPRSSASKGQARARHHGGRARQRVAARDLQAVVAASQIRPLGRVVSAREPVGQRGGGGRGRKRHARARGPRAPRDVC</sequence>
<dbReference type="Proteomes" id="UP000486351">
    <property type="component" value="Unassembled WGS sequence"/>
</dbReference>
<organism evidence="2 3">
    <name type="scientific">Phytophthora fragariae</name>
    <dbReference type="NCBI Taxonomy" id="53985"/>
    <lineage>
        <taxon>Eukaryota</taxon>
        <taxon>Sar</taxon>
        <taxon>Stramenopiles</taxon>
        <taxon>Oomycota</taxon>
        <taxon>Peronosporomycetes</taxon>
        <taxon>Peronosporales</taxon>
        <taxon>Peronosporaceae</taxon>
        <taxon>Phytophthora</taxon>
    </lineage>
</organism>